<protein>
    <submittedName>
        <fullName evidence="4">Uncharacterized protein</fullName>
    </submittedName>
</protein>
<evidence type="ECO:0000313" key="3">
    <source>
        <dbReference type="Proteomes" id="UP000887569"/>
    </source>
</evidence>
<evidence type="ECO:0000313" key="4">
    <source>
        <dbReference type="WBParaSite" id="PgR287X_g001_t01"/>
    </source>
</evidence>
<keyword evidence="2" id="KW-0732">Signal</keyword>
<keyword evidence="1" id="KW-1133">Transmembrane helix</keyword>
<dbReference type="AlphaFoldDB" id="A0A915CK25"/>
<accession>A0A915CK25</accession>
<feature type="transmembrane region" description="Helical" evidence="1">
    <location>
        <begin position="79"/>
        <end position="102"/>
    </location>
</feature>
<proteinExistence type="predicted"/>
<feature type="signal peptide" evidence="2">
    <location>
        <begin position="1"/>
        <end position="23"/>
    </location>
</feature>
<dbReference type="Proteomes" id="UP000887569">
    <property type="component" value="Unplaced"/>
</dbReference>
<name>A0A915CK25_PARUN</name>
<feature type="chain" id="PRO_5037827619" evidence="2">
    <location>
        <begin position="24"/>
        <end position="160"/>
    </location>
</feature>
<keyword evidence="3" id="KW-1185">Reference proteome</keyword>
<evidence type="ECO:0000256" key="1">
    <source>
        <dbReference type="SAM" id="Phobius"/>
    </source>
</evidence>
<reference evidence="4" key="1">
    <citation type="submission" date="2022-11" db="UniProtKB">
        <authorList>
            <consortium name="WormBaseParasite"/>
        </authorList>
    </citation>
    <scope>IDENTIFICATION</scope>
</reference>
<sequence>MTISIFFVVFGFLSSFSIIPINSDERTQCGGVKSKVTGRWVETYICPNRKHTTSENRCCDPPEYGCCREASFFEKHTTAIIASTLIMIFVAFIVVMVICICWEKCILHKAIRKRPSLDYIPQPEEVEYLNNVTVPCEQSANTRVYEVNADIIYRQNKDLI</sequence>
<organism evidence="3 4">
    <name type="scientific">Parascaris univalens</name>
    <name type="common">Nematode worm</name>
    <dbReference type="NCBI Taxonomy" id="6257"/>
    <lineage>
        <taxon>Eukaryota</taxon>
        <taxon>Metazoa</taxon>
        <taxon>Ecdysozoa</taxon>
        <taxon>Nematoda</taxon>
        <taxon>Chromadorea</taxon>
        <taxon>Rhabditida</taxon>
        <taxon>Spirurina</taxon>
        <taxon>Ascaridomorpha</taxon>
        <taxon>Ascaridoidea</taxon>
        <taxon>Ascarididae</taxon>
        <taxon>Parascaris</taxon>
    </lineage>
</organism>
<keyword evidence="1" id="KW-0472">Membrane</keyword>
<evidence type="ECO:0000256" key="2">
    <source>
        <dbReference type="SAM" id="SignalP"/>
    </source>
</evidence>
<keyword evidence="1" id="KW-0812">Transmembrane</keyword>
<dbReference type="WBParaSite" id="PgR287X_g001_t01">
    <property type="protein sequence ID" value="PgR287X_g001_t01"/>
    <property type="gene ID" value="PgR287X_g001"/>
</dbReference>